<protein>
    <submittedName>
        <fullName evidence="3">Uncharacterized protein</fullName>
    </submittedName>
</protein>
<evidence type="ECO:0000256" key="1">
    <source>
        <dbReference type="SAM" id="Coils"/>
    </source>
</evidence>
<evidence type="ECO:0000256" key="2">
    <source>
        <dbReference type="SAM" id="MobiDB-lite"/>
    </source>
</evidence>
<feature type="compositionally biased region" description="Polar residues" evidence="2">
    <location>
        <begin position="73"/>
        <end position="100"/>
    </location>
</feature>
<dbReference type="Proteomes" id="UP000712600">
    <property type="component" value="Unassembled WGS sequence"/>
</dbReference>
<comment type="caution">
    <text evidence="3">The sequence shown here is derived from an EMBL/GenBank/DDBJ whole genome shotgun (WGS) entry which is preliminary data.</text>
</comment>
<gene>
    <name evidence="3" type="ORF">F2Q69_00031237</name>
</gene>
<feature type="region of interest" description="Disordered" evidence="2">
    <location>
        <begin position="244"/>
        <end position="283"/>
    </location>
</feature>
<feature type="region of interest" description="Disordered" evidence="2">
    <location>
        <begin position="73"/>
        <end position="102"/>
    </location>
</feature>
<dbReference type="AlphaFoldDB" id="A0A8S9S235"/>
<keyword evidence="1" id="KW-0175">Coiled coil</keyword>
<feature type="compositionally biased region" description="Polar residues" evidence="2">
    <location>
        <begin position="244"/>
        <end position="258"/>
    </location>
</feature>
<dbReference type="Gene3D" id="1.20.1270.70">
    <property type="entry name" value="Designed single chain three-helix bundle"/>
    <property type="match status" value="2"/>
</dbReference>
<evidence type="ECO:0000313" key="3">
    <source>
        <dbReference type="EMBL" id="KAF3586783.1"/>
    </source>
</evidence>
<accession>A0A8S9S235</accession>
<sequence length="283" mass="32540">MTRSATLEESMQRISALDNNVDELRRRFDSLDDRFNRFVATTEVNNQSKETKMDERFSSLESTLTAFIATIQQSNPRSSQPESSGANPTQEDPRNLNQVSPRHFEQYRKEPELGYRNVENRSENRKGLYKKVEMLIFSEYKRGRLGGTETNNIQSLIIWCGEHSFHAKETTMTRSATLEESMQRIGALDNNVDELRRRFDSLDDRFNRFVATTEVNNQSKETRMDERFSSLESTLTAFIATIQQSNPRSSQPESSGANPAQEDPRNLNQVSPRHLNSTGRNLS</sequence>
<organism evidence="3 4">
    <name type="scientific">Brassica cretica</name>
    <name type="common">Mustard</name>
    <dbReference type="NCBI Taxonomy" id="69181"/>
    <lineage>
        <taxon>Eukaryota</taxon>
        <taxon>Viridiplantae</taxon>
        <taxon>Streptophyta</taxon>
        <taxon>Embryophyta</taxon>
        <taxon>Tracheophyta</taxon>
        <taxon>Spermatophyta</taxon>
        <taxon>Magnoliopsida</taxon>
        <taxon>eudicotyledons</taxon>
        <taxon>Gunneridae</taxon>
        <taxon>Pentapetalae</taxon>
        <taxon>rosids</taxon>
        <taxon>malvids</taxon>
        <taxon>Brassicales</taxon>
        <taxon>Brassicaceae</taxon>
        <taxon>Brassiceae</taxon>
        <taxon>Brassica</taxon>
    </lineage>
</organism>
<name>A0A8S9S235_BRACR</name>
<feature type="coiled-coil region" evidence="1">
    <location>
        <begin position="178"/>
        <end position="205"/>
    </location>
</feature>
<feature type="compositionally biased region" description="Polar residues" evidence="2">
    <location>
        <begin position="266"/>
        <end position="283"/>
    </location>
</feature>
<feature type="coiled-coil region" evidence="1">
    <location>
        <begin position="7"/>
        <end position="34"/>
    </location>
</feature>
<proteinExistence type="predicted"/>
<reference evidence="3" key="1">
    <citation type="submission" date="2019-12" db="EMBL/GenBank/DDBJ databases">
        <title>Genome sequencing and annotation of Brassica cretica.</title>
        <authorList>
            <person name="Studholme D.J."/>
            <person name="Sarris P."/>
        </authorList>
    </citation>
    <scope>NUCLEOTIDE SEQUENCE</scope>
    <source>
        <strain evidence="3">PFS-109/04</strain>
        <tissue evidence="3">Leaf</tissue>
    </source>
</reference>
<evidence type="ECO:0000313" key="4">
    <source>
        <dbReference type="Proteomes" id="UP000712600"/>
    </source>
</evidence>
<dbReference type="EMBL" id="QGKX02000088">
    <property type="protein sequence ID" value="KAF3586783.1"/>
    <property type="molecule type" value="Genomic_DNA"/>
</dbReference>